<keyword evidence="2" id="KW-0249">Electron transport</keyword>
<name>A0A5B8W6T7_9SPHI</name>
<dbReference type="PANTHER" id="PTHR43153:SF1">
    <property type="entry name" value="ELECTRON TRANSFER FLAVOPROTEIN SUBUNIT ALPHA, MITOCHONDRIAL"/>
    <property type="match status" value="1"/>
</dbReference>
<evidence type="ECO:0000256" key="3">
    <source>
        <dbReference type="PIRSR" id="PIRSR000089-1"/>
    </source>
</evidence>
<dbReference type="InterPro" id="IPR001308">
    <property type="entry name" value="ETF_a/FixB"/>
</dbReference>
<comment type="similarity">
    <text evidence="1">Belongs to the ETF alpha-subunit/FixB family.</text>
</comment>
<dbReference type="Pfam" id="PF01012">
    <property type="entry name" value="ETF"/>
    <property type="match status" value="1"/>
</dbReference>
<feature type="binding site" evidence="3">
    <location>
        <begin position="235"/>
        <end position="236"/>
    </location>
    <ligand>
        <name>FAD</name>
        <dbReference type="ChEBI" id="CHEBI:57692"/>
    </ligand>
</feature>
<accession>A0A5B8W6T7</accession>
<dbReference type="GO" id="GO:0009055">
    <property type="term" value="F:electron transfer activity"/>
    <property type="evidence" value="ECO:0007669"/>
    <property type="project" value="InterPro"/>
</dbReference>
<reference evidence="5 6" key="1">
    <citation type="journal article" date="2013" name="J. Microbiol.">
        <title>Mucilaginibacter ginsenosidivorax sp. nov., with ginsenoside converting activity isolated from sediment.</title>
        <authorList>
            <person name="Kim J.K."/>
            <person name="Choi T.E."/>
            <person name="Liu Q.M."/>
            <person name="Park H.Y."/>
            <person name="Yi T.H."/>
            <person name="Yoon M.H."/>
            <person name="Kim S.C."/>
            <person name="Im W.T."/>
        </authorList>
    </citation>
    <scope>NUCLEOTIDE SEQUENCE [LARGE SCALE GENOMIC DNA]</scope>
    <source>
        <strain evidence="5 6">KHI28</strain>
    </source>
</reference>
<sequence>MSVIVLIEHTGGTIKKKNFEAVHYATQIAKQTGTTVTALVLGAVAAAEMESLGQYGAQKVLHVADSRLDELHARAYAGALIAAAQNEGSKIIVTLHDIGGRMVAPRVAVKLGAGLVAGALSYPDTEKGFVIKKAVFSGKAFAYVNILSDVKVIMLMPNTFPATKIEGRAAIEQLDVSFGEGDFGVKVKAVNKVTGEVALADAELVVSGGRGMKGPENWGILEELAKELGAATACSRPVADSHWRPHHEHVGQTGGTVRPNLYIAVGISGAIQHLAGVNGSKIIVVINKDPEAPFFKAANYGVVGDAMEILPRLTAAVRKFKQQHK</sequence>
<dbReference type="Pfam" id="PF00766">
    <property type="entry name" value="ETF_alpha"/>
    <property type="match status" value="1"/>
</dbReference>
<proteinExistence type="inferred from homology"/>
<dbReference type="KEGG" id="mgk:FSB76_27540"/>
<dbReference type="InterPro" id="IPR029035">
    <property type="entry name" value="DHS-like_NAD/FAD-binding_dom"/>
</dbReference>
<dbReference type="SUPFAM" id="SSF52467">
    <property type="entry name" value="DHS-like NAD/FAD-binding domain"/>
    <property type="match status" value="1"/>
</dbReference>
<dbReference type="EMBL" id="CP042437">
    <property type="protein sequence ID" value="QEC79523.1"/>
    <property type="molecule type" value="Genomic_DNA"/>
</dbReference>
<dbReference type="AlphaFoldDB" id="A0A5B8W6T7"/>
<evidence type="ECO:0000259" key="4">
    <source>
        <dbReference type="SMART" id="SM00893"/>
    </source>
</evidence>
<feature type="binding site" evidence="3">
    <location>
        <position position="210"/>
    </location>
    <ligand>
        <name>FAD</name>
        <dbReference type="ChEBI" id="CHEBI:57692"/>
    </ligand>
</feature>
<dbReference type="OrthoDB" id="9770286at2"/>
<dbReference type="PIRSF" id="PIRSF000089">
    <property type="entry name" value="Electra_flavoP_a"/>
    <property type="match status" value="1"/>
</dbReference>
<feature type="binding site" evidence="3">
    <location>
        <begin position="266"/>
        <end position="273"/>
    </location>
    <ligand>
        <name>FAD</name>
        <dbReference type="ChEBI" id="CHEBI:57692"/>
    </ligand>
</feature>
<keyword evidence="6" id="KW-1185">Reference proteome</keyword>
<organism evidence="5 6">
    <name type="scientific">Mucilaginibacter ginsenosidivorax</name>
    <dbReference type="NCBI Taxonomy" id="862126"/>
    <lineage>
        <taxon>Bacteria</taxon>
        <taxon>Pseudomonadati</taxon>
        <taxon>Bacteroidota</taxon>
        <taxon>Sphingobacteriia</taxon>
        <taxon>Sphingobacteriales</taxon>
        <taxon>Sphingobacteriaceae</taxon>
        <taxon>Mucilaginibacter</taxon>
    </lineage>
</organism>
<keyword evidence="3" id="KW-0274">FAD</keyword>
<gene>
    <name evidence="5" type="ORF">FSB76_27540</name>
</gene>
<dbReference type="RefSeq" id="WP_147059206.1">
    <property type="nucleotide sequence ID" value="NZ_CP042437.1"/>
</dbReference>
<dbReference type="Proteomes" id="UP000321362">
    <property type="component" value="Chromosome"/>
</dbReference>
<protein>
    <submittedName>
        <fullName evidence="5">Electron transfer flavoprotein subunit alpha/FixB family protein</fullName>
    </submittedName>
</protein>
<dbReference type="Gene3D" id="3.40.50.620">
    <property type="entry name" value="HUPs"/>
    <property type="match status" value="1"/>
</dbReference>
<comment type="cofactor">
    <cofactor evidence="3">
        <name>FAD</name>
        <dbReference type="ChEBI" id="CHEBI:57692"/>
    </cofactor>
    <text evidence="3">Binds 1 FAD per dimer.</text>
</comment>
<evidence type="ECO:0000313" key="5">
    <source>
        <dbReference type="EMBL" id="QEC79523.1"/>
    </source>
</evidence>
<feature type="domain" description="Electron transfer flavoprotein alpha/beta-subunit N-terminal" evidence="4">
    <location>
        <begin position="3"/>
        <end position="187"/>
    </location>
</feature>
<feature type="binding site" evidence="3">
    <location>
        <position position="287"/>
    </location>
    <ligand>
        <name>FAD</name>
        <dbReference type="ChEBI" id="CHEBI:57692"/>
    </ligand>
</feature>
<evidence type="ECO:0000256" key="1">
    <source>
        <dbReference type="ARBA" id="ARBA00005817"/>
    </source>
</evidence>
<dbReference type="GO" id="GO:0050660">
    <property type="term" value="F:flavin adenine dinucleotide binding"/>
    <property type="evidence" value="ECO:0007669"/>
    <property type="project" value="InterPro"/>
</dbReference>
<dbReference type="InterPro" id="IPR014729">
    <property type="entry name" value="Rossmann-like_a/b/a_fold"/>
</dbReference>
<dbReference type="InterPro" id="IPR014731">
    <property type="entry name" value="ETF_asu_C"/>
</dbReference>
<evidence type="ECO:0000313" key="6">
    <source>
        <dbReference type="Proteomes" id="UP000321362"/>
    </source>
</evidence>
<dbReference type="GO" id="GO:0033539">
    <property type="term" value="P:fatty acid beta-oxidation using acyl-CoA dehydrogenase"/>
    <property type="evidence" value="ECO:0007669"/>
    <property type="project" value="TreeGrafter"/>
</dbReference>
<dbReference type="PANTHER" id="PTHR43153">
    <property type="entry name" value="ELECTRON TRANSFER FLAVOPROTEIN ALPHA"/>
    <property type="match status" value="1"/>
</dbReference>
<dbReference type="SUPFAM" id="SSF52402">
    <property type="entry name" value="Adenine nucleotide alpha hydrolases-like"/>
    <property type="match status" value="1"/>
</dbReference>
<evidence type="ECO:0000256" key="2">
    <source>
        <dbReference type="ARBA" id="ARBA00022982"/>
    </source>
</evidence>
<dbReference type="Gene3D" id="3.40.50.1220">
    <property type="entry name" value="TPP-binding domain"/>
    <property type="match status" value="1"/>
</dbReference>
<keyword evidence="3" id="KW-0285">Flavoprotein</keyword>
<dbReference type="SMART" id="SM00893">
    <property type="entry name" value="ETF"/>
    <property type="match status" value="1"/>
</dbReference>
<dbReference type="InterPro" id="IPR014730">
    <property type="entry name" value="ETF_a/b_N"/>
</dbReference>
<keyword evidence="2" id="KW-0813">Transport</keyword>